<protein>
    <recommendedName>
        <fullName evidence="2">FBD domain-containing protein</fullName>
    </recommendedName>
</protein>
<feature type="non-terminal residue" evidence="1">
    <location>
        <position position="1"/>
    </location>
</feature>
<reference evidence="1" key="1">
    <citation type="submission" date="2018-11" db="EMBL/GenBank/DDBJ databases">
        <authorList>
            <consortium name="Genoscope - CEA"/>
            <person name="William W."/>
        </authorList>
    </citation>
    <scope>NUCLEOTIDE SEQUENCE</scope>
</reference>
<dbReference type="EMBL" id="LR031873">
    <property type="protein sequence ID" value="VDD09345.1"/>
    <property type="molecule type" value="Genomic_DNA"/>
</dbReference>
<dbReference type="InterPro" id="IPR050232">
    <property type="entry name" value="FBL13/AtMIF1-like"/>
</dbReference>
<dbReference type="Pfam" id="PF07723">
    <property type="entry name" value="LRR_2"/>
    <property type="match status" value="1"/>
</dbReference>
<evidence type="ECO:0008006" key="2">
    <source>
        <dbReference type="Google" id="ProtNLM"/>
    </source>
</evidence>
<dbReference type="PANTHER" id="PTHR31900:SF34">
    <property type="entry name" value="EMB|CAB62440.1-RELATED"/>
    <property type="match status" value="1"/>
</dbReference>
<evidence type="ECO:0000313" key="1">
    <source>
        <dbReference type="EMBL" id="VDD09345.1"/>
    </source>
</evidence>
<proteinExistence type="predicted"/>
<name>A0A3P6CFM3_BRAOL</name>
<dbReference type="InterPro" id="IPR013101">
    <property type="entry name" value="LRR_PRU1-like"/>
</dbReference>
<dbReference type="PANTHER" id="PTHR31900">
    <property type="entry name" value="F-BOX/RNI SUPERFAMILY PROTEIN-RELATED"/>
    <property type="match status" value="1"/>
</dbReference>
<accession>A0A3P6CFM3</accession>
<dbReference type="AlphaFoldDB" id="A0A3P6CFM3"/>
<organism evidence="1">
    <name type="scientific">Brassica oleracea</name>
    <name type="common">Wild cabbage</name>
    <dbReference type="NCBI Taxonomy" id="3712"/>
    <lineage>
        <taxon>Eukaryota</taxon>
        <taxon>Viridiplantae</taxon>
        <taxon>Streptophyta</taxon>
        <taxon>Embryophyta</taxon>
        <taxon>Tracheophyta</taxon>
        <taxon>Spermatophyta</taxon>
        <taxon>Magnoliopsida</taxon>
        <taxon>eudicotyledons</taxon>
        <taxon>Gunneridae</taxon>
        <taxon>Pentapetalae</taxon>
        <taxon>rosids</taxon>
        <taxon>malvids</taxon>
        <taxon>Brassicales</taxon>
        <taxon>Brassicaceae</taxon>
        <taxon>Brassiceae</taxon>
        <taxon>Brassica</taxon>
    </lineage>
</organism>
<sequence length="171" mass="19459">LKIGPQEGPSCKLEDACLPKLKTLNLESFMFEKDEIGFAKLLSGCPNDWDSCYVSSKTLKRLMPCSSSADENPKRVSFDTPNVVYFEYSDNIAYKYPVLNFDSLVEAHINIKMTYNQKHYFTHGLDSNEEAEMFSDPKVLLMGYATHLTVSVKPYQYSTALLILLLTHIPR</sequence>
<gene>
    <name evidence="1" type="ORF">BOLC4T24796H</name>
</gene>